<feature type="domain" description="HTH LytTR-type" evidence="1">
    <location>
        <begin position="44"/>
        <end position="146"/>
    </location>
</feature>
<dbReference type="RefSeq" id="WP_024363601.1">
    <property type="nucleotide sequence ID" value="NZ_BJNS01000001.1"/>
</dbReference>
<dbReference type="SMART" id="SM00850">
    <property type="entry name" value="LytTR"/>
    <property type="match status" value="1"/>
</dbReference>
<dbReference type="GeneID" id="48277241"/>
<dbReference type="EMBL" id="CP019980">
    <property type="protein sequence ID" value="AVK97233.1"/>
    <property type="molecule type" value="Genomic_DNA"/>
</dbReference>
<dbReference type="GO" id="GO:0000156">
    <property type="term" value="F:phosphorelay response regulator activity"/>
    <property type="evidence" value="ECO:0007669"/>
    <property type="project" value="InterPro"/>
</dbReference>
<organism evidence="2 4">
    <name type="scientific">Lysinibacillus sphaericus</name>
    <name type="common">Bacillus sphaericus</name>
    <dbReference type="NCBI Taxonomy" id="1421"/>
    <lineage>
        <taxon>Bacteria</taxon>
        <taxon>Bacillati</taxon>
        <taxon>Bacillota</taxon>
        <taxon>Bacilli</taxon>
        <taxon>Bacillales</taxon>
        <taxon>Bacillaceae</taxon>
        <taxon>Lysinibacillus</taxon>
    </lineage>
</organism>
<dbReference type="GO" id="GO:0003677">
    <property type="term" value="F:DNA binding"/>
    <property type="evidence" value="ECO:0007669"/>
    <property type="project" value="UniProtKB-KW"/>
</dbReference>
<dbReference type="Proteomes" id="UP000255295">
    <property type="component" value="Unassembled WGS sequence"/>
</dbReference>
<dbReference type="InterPro" id="IPR007492">
    <property type="entry name" value="LytTR_DNA-bd_dom"/>
</dbReference>
<dbReference type="EMBL" id="UFSZ01000001">
    <property type="protein sequence ID" value="SUV16882.1"/>
    <property type="molecule type" value="Genomic_DNA"/>
</dbReference>
<gene>
    <name evidence="2" type="ORF">LS41612_13655</name>
    <name evidence="3" type="ORF">NCTC10338_01968</name>
</gene>
<sequence>MKFNFIWKNKQPSSEIDIISHPSNQTLLSTLEQHFLQSIPLSATDFKTNRQVLIDLHTIEAIEAAGHFTKIFLIDGTELLLNKILKELAYLESFRLVRINNSMILNLNQIQSFASGSHARLEVITKQQNKYIVSRHYAKSIKEKLI</sequence>
<evidence type="ECO:0000313" key="2">
    <source>
        <dbReference type="EMBL" id="AVK97233.1"/>
    </source>
</evidence>
<evidence type="ECO:0000313" key="3">
    <source>
        <dbReference type="EMBL" id="SUV16882.1"/>
    </source>
</evidence>
<protein>
    <submittedName>
        <fullName evidence="2">DNA-binding protein</fullName>
    </submittedName>
    <submittedName>
        <fullName evidence="3">Response regulator of the LytR/AlgR family</fullName>
    </submittedName>
</protein>
<proteinExistence type="predicted"/>
<name>A0A2S0K1F6_LYSSH</name>
<dbReference type="Proteomes" id="UP000238825">
    <property type="component" value="Chromosome"/>
</dbReference>
<dbReference type="AlphaFoldDB" id="A0A2S0K1F6"/>
<dbReference type="Gene3D" id="2.40.50.1020">
    <property type="entry name" value="LytTr DNA-binding domain"/>
    <property type="match status" value="1"/>
</dbReference>
<keyword evidence="2" id="KW-0238">DNA-binding</keyword>
<dbReference type="PANTHER" id="PTHR37299:SF1">
    <property type="entry name" value="STAGE 0 SPORULATION PROTEIN A HOMOLOG"/>
    <property type="match status" value="1"/>
</dbReference>
<evidence type="ECO:0000259" key="1">
    <source>
        <dbReference type="PROSITE" id="PS50930"/>
    </source>
</evidence>
<dbReference type="PROSITE" id="PS50930">
    <property type="entry name" value="HTH_LYTTR"/>
    <property type="match status" value="1"/>
</dbReference>
<dbReference type="PANTHER" id="PTHR37299">
    <property type="entry name" value="TRANSCRIPTIONAL REGULATOR-RELATED"/>
    <property type="match status" value="1"/>
</dbReference>
<evidence type="ECO:0000313" key="5">
    <source>
        <dbReference type="Proteomes" id="UP000255295"/>
    </source>
</evidence>
<reference evidence="3 5" key="2">
    <citation type="submission" date="2018-06" db="EMBL/GenBank/DDBJ databases">
        <authorList>
            <consortium name="Pathogen Informatics"/>
            <person name="Doyle S."/>
        </authorList>
    </citation>
    <scope>NUCLEOTIDE SEQUENCE [LARGE SCALE GENOMIC DNA]</scope>
    <source>
        <strain evidence="3 5">NCTC10338</strain>
    </source>
</reference>
<dbReference type="InterPro" id="IPR046947">
    <property type="entry name" value="LytR-like"/>
</dbReference>
<accession>A0A2S0K1F6</accession>
<dbReference type="Pfam" id="PF04397">
    <property type="entry name" value="LytTR"/>
    <property type="match status" value="1"/>
</dbReference>
<evidence type="ECO:0000313" key="4">
    <source>
        <dbReference type="Proteomes" id="UP000238825"/>
    </source>
</evidence>
<reference evidence="2 4" key="1">
    <citation type="submission" date="2017-03" db="EMBL/GenBank/DDBJ databases">
        <title>The whole genome sequencing and assembly of Lysinibacillus sphaericus DSM 28T strain.</title>
        <authorList>
            <person name="Lee Y.-J."/>
            <person name="Yi H."/>
            <person name="Bahn Y.-S."/>
            <person name="Kim J.F."/>
            <person name="Lee D.-W."/>
        </authorList>
    </citation>
    <scope>NUCLEOTIDE SEQUENCE [LARGE SCALE GENOMIC DNA]</scope>
    <source>
        <strain evidence="2 4">DSM 28</strain>
    </source>
</reference>